<feature type="domain" description="Protein kinase" evidence="3">
    <location>
        <begin position="222"/>
        <end position="487"/>
    </location>
</feature>
<proteinExistence type="predicted"/>
<dbReference type="PROSITE" id="PS50011">
    <property type="entry name" value="PROTEIN_KINASE_DOM"/>
    <property type="match status" value="1"/>
</dbReference>
<dbReference type="GeneID" id="109002272"/>
<dbReference type="Proteomes" id="UP000235220">
    <property type="component" value="Chromosome 16"/>
</dbReference>
<protein>
    <submittedName>
        <fullName evidence="5">Serine/threonine-protein kinase CDG1-like</fullName>
    </submittedName>
</protein>
<dbReference type="GO" id="GO:0004672">
    <property type="term" value="F:protein kinase activity"/>
    <property type="evidence" value="ECO:0000318"/>
    <property type="project" value="GO_Central"/>
</dbReference>
<sequence length="496" mass="55479">MESQGDTVLVVVDANRGGKGGMEAVNWALKRIVRPRDTVIALGVILESCSKKSSCFPFLMRIGISGLWERLDFPGQGEVDPEELELEIEKKRGQYQSNLQPYYRQCLKNEVKMEVKLAVGICPTRLTVQEAQNSNVHWVVLDSHLKKYKEYIRQRISSNLAVMKGKDTAILVTLKASGKDIPEEESSAPLPVTEIPCSYPLSWRGSPRAIDQSELEAITNNFADENIIMEANGMKYYHGMLQDAPVLVECFIETDENFWSMLEILSRVRHRNILNIVGYLSTGAPKSLLYDNMCMGTVDLNLQCDNLAMDFGWKARWCVALEIGASLRYLHEECVDGPIVHLSVCSAHVLFSSGYSTMLVNFRTAKWLTDDVSSQDDSPAKGKNLEEDEHLSVDIHDYGIFLLELITGKRAPCFQAQGNGQKLVDWAIPLLQNGSISQLMDPRLTETCDTKVVQHMANAALCCLKNAKNRRHSMSEVLAVVRGDELAVSKYGVLLN</sequence>
<accession>A0A2I4FV10</accession>
<gene>
    <name evidence="5" type="primary">LOC109002272</name>
</gene>
<dbReference type="InParanoid" id="A0A2I4FV10"/>
<dbReference type="InterPro" id="IPR000719">
    <property type="entry name" value="Prot_kinase_dom"/>
</dbReference>
<dbReference type="GO" id="GO:0007165">
    <property type="term" value="P:signal transduction"/>
    <property type="evidence" value="ECO:0000318"/>
    <property type="project" value="GO_Central"/>
</dbReference>
<evidence type="ECO:0000313" key="4">
    <source>
        <dbReference type="Proteomes" id="UP000235220"/>
    </source>
</evidence>
<dbReference type="Gene3D" id="1.10.510.10">
    <property type="entry name" value="Transferase(Phosphotransferase) domain 1"/>
    <property type="match status" value="1"/>
</dbReference>
<dbReference type="SUPFAM" id="SSF56112">
    <property type="entry name" value="Protein kinase-like (PK-like)"/>
    <property type="match status" value="1"/>
</dbReference>
<keyword evidence="1" id="KW-0547">Nucleotide-binding</keyword>
<organism evidence="4 5">
    <name type="scientific">Juglans regia</name>
    <name type="common">English walnut</name>
    <dbReference type="NCBI Taxonomy" id="51240"/>
    <lineage>
        <taxon>Eukaryota</taxon>
        <taxon>Viridiplantae</taxon>
        <taxon>Streptophyta</taxon>
        <taxon>Embryophyta</taxon>
        <taxon>Tracheophyta</taxon>
        <taxon>Spermatophyta</taxon>
        <taxon>Magnoliopsida</taxon>
        <taxon>eudicotyledons</taxon>
        <taxon>Gunneridae</taxon>
        <taxon>Pentapetalae</taxon>
        <taxon>rosids</taxon>
        <taxon>fabids</taxon>
        <taxon>Fagales</taxon>
        <taxon>Juglandaceae</taxon>
        <taxon>Juglans</taxon>
    </lineage>
</organism>
<dbReference type="Pfam" id="PF07714">
    <property type="entry name" value="PK_Tyr_Ser-Thr"/>
    <property type="match status" value="1"/>
</dbReference>
<dbReference type="PANTHER" id="PTHR27001:SF811">
    <property type="entry name" value="SERINE_THREONINE-PROTEIN KINASE CDG1-LIKE"/>
    <property type="match status" value="1"/>
</dbReference>
<dbReference type="InterPro" id="IPR001245">
    <property type="entry name" value="Ser-Thr/Tyr_kinase_cat_dom"/>
</dbReference>
<dbReference type="RefSeq" id="XP_018835484.2">
    <property type="nucleotide sequence ID" value="XM_018979939.2"/>
</dbReference>
<dbReference type="KEGG" id="jre:109002272"/>
<keyword evidence="4" id="KW-1185">Reference proteome</keyword>
<reference evidence="5" key="1">
    <citation type="submission" date="2025-08" db="UniProtKB">
        <authorList>
            <consortium name="RefSeq"/>
        </authorList>
    </citation>
    <scope>IDENTIFICATION</scope>
    <source>
        <tissue evidence="5">Leaves</tissue>
    </source>
</reference>
<dbReference type="OrthoDB" id="1917297at2759"/>
<name>A0A2I4FV10_JUGRE</name>
<keyword evidence="2" id="KW-0067">ATP-binding</keyword>
<dbReference type="AlphaFoldDB" id="A0A2I4FV10"/>
<dbReference type="InterPro" id="IPR011009">
    <property type="entry name" value="Kinase-like_dom_sf"/>
</dbReference>
<dbReference type="Gene3D" id="3.30.200.20">
    <property type="entry name" value="Phosphorylase Kinase, domain 1"/>
    <property type="match status" value="1"/>
</dbReference>
<evidence type="ECO:0000256" key="2">
    <source>
        <dbReference type="ARBA" id="ARBA00022840"/>
    </source>
</evidence>
<evidence type="ECO:0000313" key="5">
    <source>
        <dbReference type="RefSeq" id="XP_018835484.2"/>
    </source>
</evidence>
<dbReference type="GO" id="GO:0005886">
    <property type="term" value="C:plasma membrane"/>
    <property type="evidence" value="ECO:0000318"/>
    <property type="project" value="GO_Central"/>
</dbReference>
<evidence type="ECO:0000259" key="3">
    <source>
        <dbReference type="PROSITE" id="PS50011"/>
    </source>
</evidence>
<dbReference type="GO" id="GO:0005524">
    <property type="term" value="F:ATP binding"/>
    <property type="evidence" value="ECO:0007669"/>
    <property type="project" value="UniProtKB-KW"/>
</dbReference>
<evidence type="ECO:0000256" key="1">
    <source>
        <dbReference type="ARBA" id="ARBA00022741"/>
    </source>
</evidence>
<dbReference type="PANTHER" id="PTHR27001">
    <property type="entry name" value="OS01G0253100 PROTEIN"/>
    <property type="match status" value="1"/>
</dbReference>